<dbReference type="OrthoDB" id="5511210at2759"/>
<evidence type="ECO:0000256" key="2">
    <source>
        <dbReference type="PROSITE-ProRule" id="PRU00285"/>
    </source>
</evidence>
<feature type="region of interest" description="Disordered" evidence="4">
    <location>
        <begin position="15"/>
        <end position="36"/>
    </location>
</feature>
<sequence>MAALSTHPLAQTFRNYAEQAGWNPQQSGEAFGPEDIDAENSFIPPVDIFSTEKQFVLHVALPGAKKEDVGVNWDEEKGMLNLAGVVYRQGDEEFLKTLSQSERKVGVFERTIKLPPGNGEKEEVDGDNITAKLENGVLIVSVPKVEKEWTEVKKVDVE</sequence>
<comment type="similarity">
    <text evidence="2 3">Belongs to the small heat shock protein (HSP20) family.</text>
</comment>
<evidence type="ECO:0000259" key="5">
    <source>
        <dbReference type="PROSITE" id="PS01031"/>
    </source>
</evidence>
<organism evidence="6 7">
    <name type="scientific">Cudoniella acicularis</name>
    <dbReference type="NCBI Taxonomy" id="354080"/>
    <lineage>
        <taxon>Eukaryota</taxon>
        <taxon>Fungi</taxon>
        <taxon>Dikarya</taxon>
        <taxon>Ascomycota</taxon>
        <taxon>Pezizomycotina</taxon>
        <taxon>Leotiomycetes</taxon>
        <taxon>Helotiales</taxon>
        <taxon>Tricladiaceae</taxon>
        <taxon>Cudoniella</taxon>
    </lineage>
</organism>
<dbReference type="PROSITE" id="PS01031">
    <property type="entry name" value="SHSP"/>
    <property type="match status" value="1"/>
</dbReference>
<evidence type="ECO:0000313" key="6">
    <source>
        <dbReference type="EMBL" id="KAF4610350.1"/>
    </source>
</evidence>
<dbReference type="CDD" id="cd06464">
    <property type="entry name" value="ACD_sHsps-like"/>
    <property type="match status" value="1"/>
</dbReference>
<evidence type="ECO:0000256" key="4">
    <source>
        <dbReference type="SAM" id="MobiDB-lite"/>
    </source>
</evidence>
<evidence type="ECO:0000313" key="7">
    <source>
        <dbReference type="Proteomes" id="UP000566819"/>
    </source>
</evidence>
<dbReference type="Gene3D" id="2.60.40.790">
    <property type="match status" value="1"/>
</dbReference>
<feature type="domain" description="SHSP" evidence="5">
    <location>
        <begin position="37"/>
        <end position="158"/>
    </location>
</feature>
<dbReference type="InterPro" id="IPR008978">
    <property type="entry name" value="HSP20-like_chaperone"/>
</dbReference>
<dbReference type="Pfam" id="PF00011">
    <property type="entry name" value="HSP20"/>
    <property type="match status" value="1"/>
</dbReference>
<reference evidence="6 7" key="1">
    <citation type="submission" date="2020-03" db="EMBL/GenBank/DDBJ databases">
        <title>Draft Genome Sequence of Cudoniella acicularis.</title>
        <authorList>
            <person name="Buettner E."/>
            <person name="Kellner H."/>
        </authorList>
    </citation>
    <scope>NUCLEOTIDE SEQUENCE [LARGE SCALE GENOMIC DNA]</scope>
    <source>
        <strain evidence="6 7">DSM 108380</strain>
    </source>
</reference>
<proteinExistence type="inferred from homology"/>
<dbReference type="InterPro" id="IPR002068">
    <property type="entry name" value="A-crystallin/Hsp20_dom"/>
</dbReference>
<evidence type="ECO:0000256" key="1">
    <source>
        <dbReference type="ARBA" id="ARBA00023016"/>
    </source>
</evidence>
<evidence type="ECO:0000256" key="3">
    <source>
        <dbReference type="RuleBase" id="RU003616"/>
    </source>
</evidence>
<gene>
    <name evidence="6" type="ORF">G7Y89_g15769</name>
</gene>
<keyword evidence="1" id="KW-0346">Stress response</keyword>
<dbReference type="Proteomes" id="UP000566819">
    <property type="component" value="Unassembled WGS sequence"/>
</dbReference>
<name>A0A8H4VJN4_9HELO</name>
<accession>A0A8H4VJN4</accession>
<dbReference type="PANTHER" id="PTHR11527">
    <property type="entry name" value="HEAT-SHOCK PROTEIN 20 FAMILY MEMBER"/>
    <property type="match status" value="1"/>
</dbReference>
<protein>
    <recommendedName>
        <fullName evidence="5">SHSP domain-containing protein</fullName>
    </recommendedName>
</protein>
<dbReference type="EMBL" id="JAAMPI010002679">
    <property type="protein sequence ID" value="KAF4610350.1"/>
    <property type="molecule type" value="Genomic_DNA"/>
</dbReference>
<comment type="caution">
    <text evidence="6">The sequence shown here is derived from an EMBL/GenBank/DDBJ whole genome shotgun (WGS) entry which is preliminary data.</text>
</comment>
<dbReference type="AlphaFoldDB" id="A0A8H4VJN4"/>
<keyword evidence="7" id="KW-1185">Reference proteome</keyword>
<dbReference type="SUPFAM" id="SSF49764">
    <property type="entry name" value="HSP20-like chaperones"/>
    <property type="match status" value="1"/>
</dbReference>
<dbReference type="InterPro" id="IPR031107">
    <property type="entry name" value="Small_HSP"/>
</dbReference>